<proteinExistence type="predicted"/>
<name>A0A8J7MU77_9RHOB</name>
<dbReference type="EMBL" id="JAESVP010000010">
    <property type="protein sequence ID" value="MBL4929666.1"/>
    <property type="molecule type" value="Genomic_DNA"/>
</dbReference>
<sequence length="325" mass="36033">MAAPALTEDYQLKLEKFISTVPPYVGDLPGQTPEVRSTGKGSKTLTTAKGKFSSDDVKAIADGIVTNPDFQRMTGYSQRSLLDKWVNDRTTTCNEFCSKCAVAMGYTSKDGVGRFDIADWLTRYGLGHCWVPASSGAMPNYGDVFRMFAQSSDHNGTNLNHMGVSLYVEGANWYTVESGQGGPSNGYDAIKRKRHDWRPDALQGWVNMKALIDAGKPVPHWLGGWWEVEEGAYEVWYYYFEAPNKVYYSSEPPANLYAPPMRPGTVGSFAMKGMFGVQVFWNSADVDEDFMAGLQDSKKRKFTMTGKTTRGVPLTATRMMISGLL</sequence>
<dbReference type="AlphaFoldDB" id="A0A8J7MU77"/>
<dbReference type="RefSeq" id="WP_202662237.1">
    <property type="nucleotide sequence ID" value="NZ_JAESVP010000010.1"/>
</dbReference>
<protein>
    <submittedName>
        <fullName evidence="1">Uncharacterized protein</fullName>
    </submittedName>
</protein>
<reference evidence="1" key="1">
    <citation type="submission" date="2021-01" db="EMBL/GenBank/DDBJ databases">
        <title>Genome seq and assembly of Tabrizicola sp. KVB23.</title>
        <authorList>
            <person name="Chhetri G."/>
        </authorList>
    </citation>
    <scope>NUCLEOTIDE SEQUENCE</scope>
    <source>
        <strain evidence="1">KVB23</strain>
    </source>
</reference>
<gene>
    <name evidence="1" type="ORF">JI744_16295</name>
</gene>
<comment type="caution">
    <text evidence="1">The sequence shown here is derived from an EMBL/GenBank/DDBJ whole genome shotgun (WGS) entry which is preliminary data.</text>
</comment>
<accession>A0A8J7MU77</accession>
<evidence type="ECO:0000313" key="2">
    <source>
        <dbReference type="Proteomes" id="UP000619033"/>
    </source>
</evidence>
<organism evidence="1 2">
    <name type="scientific">Fuscibacter oryzae</name>
    <dbReference type="NCBI Taxonomy" id="2803939"/>
    <lineage>
        <taxon>Bacteria</taxon>
        <taxon>Pseudomonadati</taxon>
        <taxon>Pseudomonadota</taxon>
        <taxon>Alphaproteobacteria</taxon>
        <taxon>Rhodobacterales</taxon>
        <taxon>Paracoccaceae</taxon>
        <taxon>Fuscibacter</taxon>
    </lineage>
</organism>
<evidence type="ECO:0000313" key="1">
    <source>
        <dbReference type="EMBL" id="MBL4929666.1"/>
    </source>
</evidence>
<keyword evidence="2" id="KW-1185">Reference proteome</keyword>
<dbReference type="Proteomes" id="UP000619033">
    <property type="component" value="Unassembled WGS sequence"/>
</dbReference>